<reference evidence="2 3" key="1">
    <citation type="submission" date="2016-03" db="EMBL/GenBank/DDBJ databases">
        <title>EvidentialGene: Evidence-directed Construction of Genes on Genomes.</title>
        <authorList>
            <person name="Gilbert D.G."/>
            <person name="Choi J.-H."/>
            <person name="Mockaitis K."/>
            <person name="Colbourne J."/>
            <person name="Pfrender M."/>
        </authorList>
    </citation>
    <scope>NUCLEOTIDE SEQUENCE [LARGE SCALE GENOMIC DNA]</scope>
    <source>
        <strain evidence="2 3">Xinb3</strain>
        <tissue evidence="2">Complete organism</tissue>
    </source>
</reference>
<evidence type="ECO:0000256" key="1">
    <source>
        <dbReference type="SAM" id="Phobius"/>
    </source>
</evidence>
<organism evidence="2 3">
    <name type="scientific">Daphnia magna</name>
    <dbReference type="NCBI Taxonomy" id="35525"/>
    <lineage>
        <taxon>Eukaryota</taxon>
        <taxon>Metazoa</taxon>
        <taxon>Ecdysozoa</taxon>
        <taxon>Arthropoda</taxon>
        <taxon>Crustacea</taxon>
        <taxon>Branchiopoda</taxon>
        <taxon>Diplostraca</taxon>
        <taxon>Cladocera</taxon>
        <taxon>Anomopoda</taxon>
        <taxon>Daphniidae</taxon>
        <taxon>Daphnia</taxon>
    </lineage>
</organism>
<evidence type="ECO:0000313" key="2">
    <source>
        <dbReference type="EMBL" id="KZS10963.1"/>
    </source>
</evidence>
<keyword evidence="3" id="KW-1185">Reference proteome</keyword>
<accession>A0A164U1A4</accession>
<keyword evidence="1" id="KW-0472">Membrane</keyword>
<dbReference type="AlphaFoldDB" id="A0A164U1A4"/>
<feature type="transmembrane region" description="Helical" evidence="1">
    <location>
        <begin position="12"/>
        <end position="37"/>
    </location>
</feature>
<dbReference type="EMBL" id="LRGB01001651">
    <property type="protein sequence ID" value="KZS10963.1"/>
    <property type="molecule type" value="Genomic_DNA"/>
</dbReference>
<proteinExistence type="predicted"/>
<gene>
    <name evidence="2" type="ORF">APZ42_024448</name>
</gene>
<feature type="transmembrane region" description="Helical" evidence="1">
    <location>
        <begin position="101"/>
        <end position="120"/>
    </location>
</feature>
<feature type="transmembrane region" description="Helical" evidence="1">
    <location>
        <begin position="74"/>
        <end position="95"/>
    </location>
</feature>
<sequence length="162" mass="19275">MKEVQNTHSKLLLCRPFVCVCSYFNYFLVFIIFFFFFFRCLEYFSRVRIVHPLLVWGLLQLYNNGSYFYRLLPLSPGVLPVWSFFLFFSFLFTVAQFSHCFSFFFISTLLGFRLLLRGIFISGGGGWLRYPQILFLSTLDMNGKMRQGNQKLLSDTRKTYLE</sequence>
<evidence type="ECO:0000313" key="3">
    <source>
        <dbReference type="Proteomes" id="UP000076858"/>
    </source>
</evidence>
<comment type="caution">
    <text evidence="2">The sequence shown here is derived from an EMBL/GenBank/DDBJ whole genome shotgun (WGS) entry which is preliminary data.</text>
</comment>
<name>A0A164U1A4_9CRUS</name>
<keyword evidence="1" id="KW-0812">Transmembrane</keyword>
<dbReference type="Proteomes" id="UP000076858">
    <property type="component" value="Unassembled WGS sequence"/>
</dbReference>
<protein>
    <submittedName>
        <fullName evidence="2">Uncharacterized protein</fullName>
    </submittedName>
</protein>
<keyword evidence="1" id="KW-1133">Transmembrane helix</keyword>